<dbReference type="Pfam" id="PF25327">
    <property type="entry name" value="UBL_ZFAND1"/>
    <property type="match status" value="1"/>
</dbReference>
<dbReference type="VEuPathDB" id="FungiDB:T552_03076"/>
<proteinExistence type="predicted"/>
<keyword evidence="7" id="KW-1185">Reference proteome</keyword>
<dbReference type="SMART" id="SM00154">
    <property type="entry name" value="ZnF_AN1"/>
    <property type="match status" value="1"/>
</dbReference>
<dbReference type="SUPFAM" id="SSF118310">
    <property type="entry name" value="AN1-like Zinc finger"/>
    <property type="match status" value="1"/>
</dbReference>
<sequence>MEFPNIGSYCSYPSCRRLDYLPFKCLYCNKEFCNDHKNEENHDCEKELEAFKSRNINIVPTLKKKSSPKNLIDYWDKNLDPLKPKNNRSSETKKSSKNNIKFSELWHRIFRCLHSCQKSKSTHIAILKLKKEAKGETSIPLSSRLYIKVKFSYSNSDFLTQKFFYISKDWSCGRSLDYLSKNIGIKNVNSSTKNENDKLHLMHIESGKILEPSKIIGDCIITGDTVVLMRGINYHKKI</sequence>
<dbReference type="PANTHER" id="PTHR14677">
    <property type="entry name" value="ARSENITE INDUCUBLE RNA ASSOCIATED PROTEIN AIP-1-RELATED"/>
    <property type="match status" value="1"/>
</dbReference>
<dbReference type="Proteomes" id="UP000054454">
    <property type="component" value="Unassembled WGS sequence"/>
</dbReference>
<evidence type="ECO:0000313" key="6">
    <source>
        <dbReference type="EMBL" id="KTW26185.1"/>
    </source>
</evidence>
<evidence type="ECO:0000313" key="7">
    <source>
        <dbReference type="Proteomes" id="UP000054454"/>
    </source>
</evidence>
<dbReference type="InterPro" id="IPR057358">
    <property type="entry name" value="UBL_ZFAND1-like"/>
</dbReference>
<accession>A0A0W4ZCT0</accession>
<gene>
    <name evidence="6" type="ORF">T552_03076</name>
</gene>
<name>A0A0W4ZCT0_PNEC8</name>
<dbReference type="InterPro" id="IPR000058">
    <property type="entry name" value="Znf_AN1"/>
</dbReference>
<comment type="caution">
    <text evidence="6">The sequence shown here is derived from an EMBL/GenBank/DDBJ whole genome shotgun (WGS) entry which is preliminary data.</text>
</comment>
<dbReference type="PROSITE" id="PS51039">
    <property type="entry name" value="ZF_AN1"/>
    <property type="match status" value="1"/>
</dbReference>
<dbReference type="PANTHER" id="PTHR14677:SF20">
    <property type="entry name" value="ZINC FINGER AN1-TYPE CONTAINING 2A-RELATED"/>
    <property type="match status" value="1"/>
</dbReference>
<keyword evidence="1" id="KW-0479">Metal-binding</keyword>
<dbReference type="GeneID" id="28937797"/>
<evidence type="ECO:0000256" key="3">
    <source>
        <dbReference type="ARBA" id="ARBA00022833"/>
    </source>
</evidence>
<dbReference type="Pfam" id="PF01428">
    <property type="entry name" value="zf-AN1"/>
    <property type="match status" value="1"/>
</dbReference>
<keyword evidence="2 4" id="KW-0863">Zinc-finger</keyword>
<evidence type="ECO:0000256" key="4">
    <source>
        <dbReference type="PROSITE-ProRule" id="PRU00449"/>
    </source>
</evidence>
<feature type="domain" description="AN1-type" evidence="5">
    <location>
        <begin position="4"/>
        <end position="52"/>
    </location>
</feature>
<organism evidence="6 7">
    <name type="scientific">Pneumocystis carinii (strain B80)</name>
    <name type="common">Rat pneumocystis pneumonia agent</name>
    <name type="synonym">Pneumocystis carinii f. sp. carinii</name>
    <dbReference type="NCBI Taxonomy" id="1408658"/>
    <lineage>
        <taxon>Eukaryota</taxon>
        <taxon>Fungi</taxon>
        <taxon>Dikarya</taxon>
        <taxon>Ascomycota</taxon>
        <taxon>Taphrinomycotina</taxon>
        <taxon>Pneumocystomycetes</taxon>
        <taxon>Pneumocystaceae</taxon>
        <taxon>Pneumocystis</taxon>
    </lineage>
</organism>
<protein>
    <recommendedName>
        <fullName evidence="5">AN1-type domain-containing protein</fullName>
    </recommendedName>
</protein>
<reference evidence="7" key="1">
    <citation type="journal article" date="2016" name="Nat. Commun.">
        <title>Genome analysis of three Pneumocystis species reveals adaptation mechanisms to life exclusively in mammalian hosts.</title>
        <authorList>
            <person name="Ma L."/>
            <person name="Chen Z."/>
            <person name="Huang D.W."/>
            <person name="Kutty G."/>
            <person name="Ishihara M."/>
            <person name="Wang H."/>
            <person name="Abouelleil A."/>
            <person name="Bishop L."/>
            <person name="Davey E."/>
            <person name="Deng R."/>
            <person name="Deng X."/>
            <person name="Fan L."/>
            <person name="Fantoni G."/>
            <person name="Fitzgerald M."/>
            <person name="Gogineni E."/>
            <person name="Goldberg J.M."/>
            <person name="Handley G."/>
            <person name="Hu X."/>
            <person name="Huber C."/>
            <person name="Jiao X."/>
            <person name="Jones K."/>
            <person name="Levin J.Z."/>
            <person name="Liu Y."/>
            <person name="Macdonald P."/>
            <person name="Melnikov A."/>
            <person name="Raley C."/>
            <person name="Sassi M."/>
            <person name="Sherman B.T."/>
            <person name="Song X."/>
            <person name="Sykes S."/>
            <person name="Tran B."/>
            <person name="Walsh L."/>
            <person name="Xia Y."/>
            <person name="Yang J."/>
            <person name="Young S."/>
            <person name="Zeng Q."/>
            <person name="Zheng X."/>
            <person name="Stephens R."/>
            <person name="Nusbaum C."/>
            <person name="Birren B.W."/>
            <person name="Azadi P."/>
            <person name="Lempicki R.A."/>
            <person name="Cuomo C.A."/>
            <person name="Kovacs J.A."/>
        </authorList>
    </citation>
    <scope>NUCLEOTIDE SEQUENCE [LARGE SCALE GENOMIC DNA]</scope>
    <source>
        <strain evidence="7">B80</strain>
    </source>
</reference>
<evidence type="ECO:0000259" key="5">
    <source>
        <dbReference type="PROSITE" id="PS51039"/>
    </source>
</evidence>
<dbReference type="EMBL" id="LFVZ01000014">
    <property type="protein sequence ID" value="KTW26185.1"/>
    <property type="molecule type" value="Genomic_DNA"/>
</dbReference>
<dbReference type="RefSeq" id="XP_018224729.1">
    <property type="nucleotide sequence ID" value="XM_018371594.1"/>
</dbReference>
<evidence type="ECO:0000256" key="2">
    <source>
        <dbReference type="ARBA" id="ARBA00022771"/>
    </source>
</evidence>
<keyword evidence="3" id="KW-0862">Zinc</keyword>
<evidence type="ECO:0000256" key="1">
    <source>
        <dbReference type="ARBA" id="ARBA00022723"/>
    </source>
</evidence>
<dbReference type="InterPro" id="IPR035896">
    <property type="entry name" value="AN1-like_Znf"/>
</dbReference>
<dbReference type="Gene3D" id="4.10.1110.10">
    <property type="entry name" value="AN1-like Zinc finger"/>
    <property type="match status" value="1"/>
</dbReference>
<dbReference type="GO" id="GO:0005737">
    <property type="term" value="C:cytoplasm"/>
    <property type="evidence" value="ECO:0007669"/>
    <property type="project" value="TreeGrafter"/>
</dbReference>
<dbReference type="AlphaFoldDB" id="A0A0W4ZCT0"/>
<dbReference type="OrthoDB" id="431929at2759"/>
<dbReference type="GO" id="GO:0008270">
    <property type="term" value="F:zinc ion binding"/>
    <property type="evidence" value="ECO:0007669"/>
    <property type="project" value="UniProtKB-KW"/>
</dbReference>